<feature type="transmembrane region" description="Helical" evidence="1">
    <location>
        <begin position="28"/>
        <end position="49"/>
    </location>
</feature>
<dbReference type="AlphaFoldDB" id="A0A5B7EBD0"/>
<dbReference type="EMBL" id="VSRR010002437">
    <property type="protein sequence ID" value="MPC31452.1"/>
    <property type="molecule type" value="Genomic_DNA"/>
</dbReference>
<reference evidence="2 3" key="1">
    <citation type="submission" date="2019-05" db="EMBL/GenBank/DDBJ databases">
        <title>Another draft genome of Portunus trituberculatus and its Hox gene families provides insights of decapod evolution.</title>
        <authorList>
            <person name="Jeong J.-H."/>
            <person name="Song I."/>
            <person name="Kim S."/>
            <person name="Choi T."/>
            <person name="Kim D."/>
            <person name="Ryu S."/>
            <person name="Kim W."/>
        </authorList>
    </citation>
    <scope>NUCLEOTIDE SEQUENCE [LARGE SCALE GENOMIC DNA]</scope>
    <source>
        <tissue evidence="2">Muscle</tissue>
    </source>
</reference>
<comment type="caution">
    <text evidence="2">The sequence shown here is derived from an EMBL/GenBank/DDBJ whole genome shotgun (WGS) entry which is preliminary data.</text>
</comment>
<name>A0A5B7EBD0_PORTR</name>
<keyword evidence="3" id="KW-1185">Reference proteome</keyword>
<evidence type="ECO:0000313" key="3">
    <source>
        <dbReference type="Proteomes" id="UP000324222"/>
    </source>
</evidence>
<sequence>MSSSMLLSTSRPLSDHWSCSDSEELLDITLQFLLLIVSAVALTCLTCWLQDCCYHLMRCRCQLNRKHMLLRLRASLHPELPCVELPASVDG</sequence>
<keyword evidence="1" id="KW-1133">Transmembrane helix</keyword>
<dbReference type="Proteomes" id="UP000324222">
    <property type="component" value="Unassembled WGS sequence"/>
</dbReference>
<keyword evidence="1" id="KW-0812">Transmembrane</keyword>
<evidence type="ECO:0000313" key="2">
    <source>
        <dbReference type="EMBL" id="MPC31452.1"/>
    </source>
</evidence>
<keyword evidence="1" id="KW-0472">Membrane</keyword>
<evidence type="ECO:0000256" key="1">
    <source>
        <dbReference type="SAM" id="Phobius"/>
    </source>
</evidence>
<proteinExistence type="predicted"/>
<accession>A0A5B7EBD0</accession>
<gene>
    <name evidence="2" type="ORF">E2C01_024741</name>
</gene>
<organism evidence="2 3">
    <name type="scientific">Portunus trituberculatus</name>
    <name type="common">Swimming crab</name>
    <name type="synonym">Neptunus trituberculatus</name>
    <dbReference type="NCBI Taxonomy" id="210409"/>
    <lineage>
        <taxon>Eukaryota</taxon>
        <taxon>Metazoa</taxon>
        <taxon>Ecdysozoa</taxon>
        <taxon>Arthropoda</taxon>
        <taxon>Crustacea</taxon>
        <taxon>Multicrustacea</taxon>
        <taxon>Malacostraca</taxon>
        <taxon>Eumalacostraca</taxon>
        <taxon>Eucarida</taxon>
        <taxon>Decapoda</taxon>
        <taxon>Pleocyemata</taxon>
        <taxon>Brachyura</taxon>
        <taxon>Eubrachyura</taxon>
        <taxon>Portunoidea</taxon>
        <taxon>Portunidae</taxon>
        <taxon>Portuninae</taxon>
        <taxon>Portunus</taxon>
    </lineage>
</organism>
<protein>
    <submittedName>
        <fullName evidence="2">Uncharacterized protein</fullName>
    </submittedName>
</protein>